<accession>A0A182ENV8</accession>
<proteinExistence type="predicted"/>
<reference evidence="1 2" key="2">
    <citation type="submission" date="2018-08" db="EMBL/GenBank/DDBJ databases">
        <authorList>
            <person name="Laetsch R D."/>
            <person name="Stevens L."/>
            <person name="Kumar S."/>
            <person name="Blaxter L. M."/>
        </authorList>
    </citation>
    <scope>NUCLEOTIDE SEQUENCE [LARGE SCALE GENOMIC DNA]</scope>
</reference>
<dbReference type="EMBL" id="UYRW01005067">
    <property type="protein sequence ID" value="VDM93473.1"/>
    <property type="molecule type" value="Genomic_DNA"/>
</dbReference>
<dbReference type="AlphaFoldDB" id="A0A182ENV8"/>
<protein>
    <submittedName>
        <fullName evidence="3">Helitron_like_N domain-containing protein</fullName>
    </submittedName>
</protein>
<name>A0A182ENV8_ONCOC</name>
<evidence type="ECO:0000313" key="3">
    <source>
        <dbReference type="WBParaSite" id="nOo.2.0.1.t09811-RA"/>
    </source>
</evidence>
<evidence type="ECO:0000313" key="1">
    <source>
        <dbReference type="EMBL" id="VDM93473.1"/>
    </source>
</evidence>
<reference evidence="3" key="1">
    <citation type="submission" date="2016-06" db="UniProtKB">
        <authorList>
            <consortium name="WormBaseParasite"/>
        </authorList>
    </citation>
    <scope>IDENTIFICATION</scope>
</reference>
<evidence type="ECO:0000313" key="2">
    <source>
        <dbReference type="Proteomes" id="UP000271087"/>
    </source>
</evidence>
<organism evidence="3">
    <name type="scientific">Onchocerca ochengi</name>
    <name type="common">Filarial nematode worm</name>
    <dbReference type="NCBI Taxonomy" id="42157"/>
    <lineage>
        <taxon>Eukaryota</taxon>
        <taxon>Metazoa</taxon>
        <taxon>Ecdysozoa</taxon>
        <taxon>Nematoda</taxon>
        <taxon>Chromadorea</taxon>
        <taxon>Rhabditida</taxon>
        <taxon>Spirurina</taxon>
        <taxon>Spiruromorpha</taxon>
        <taxon>Filarioidea</taxon>
        <taxon>Onchocercidae</taxon>
        <taxon>Onchocerca</taxon>
    </lineage>
</organism>
<dbReference type="WBParaSite" id="nOo.2.0.1.t09811-RA">
    <property type="protein sequence ID" value="nOo.2.0.1.t09811-RA"/>
    <property type="gene ID" value="nOo.2.0.1.g09811"/>
</dbReference>
<gene>
    <name evidence="1" type="ORF">NOO_LOCUS9811</name>
</gene>
<dbReference type="Proteomes" id="UP000271087">
    <property type="component" value="Unassembled WGS sequence"/>
</dbReference>
<sequence length="91" mass="10826">MNNICLAERLRHESHDTKFVYPNDRKHIYLFICSDQNWQQAIRVHQHSLLLAVINIETDIVMPEKSRNDRQQANNIFGTTTKQFAEVERVF</sequence>
<keyword evidence="2" id="KW-1185">Reference proteome</keyword>